<dbReference type="AlphaFoldDB" id="A0A369UMY0"/>
<evidence type="ECO:0000313" key="2">
    <source>
        <dbReference type="EMBL" id="RDD82124.1"/>
    </source>
</evidence>
<sequence>MSTDLAIAGVTATLRYLLQQGIVDHVKLGAQGPVTVTAKAPDLIHTDKAELPDQLNIFMYHLSPNPGWRNANLPSRDNAGQRINNAMLALDLYYLVTAYSQQELYADVLLGYAMQYLHEVPILTQQSIKNALSPPPAEVSFINPDDLLQQIEQVKIVPYVMDTEEMSKLWMAFQTTYRPSAVYHISVVLIENPQPAQAALPVLTIGKVDPIWKQPVGVTVNADMLPPLPTLTAATPPAKQSAVRLNEVLTLSGYHLADGPATVSFTNAITAEQVSLAAATATPTSLTVQLPTPMAAPDALRAGIYNVEAIVGTGLDQRLTNLVPLALAPLIQTMVSAGPVTAKVLTLTCAPKVWQGQRVSALIGSQEVFPAAWAGPSTNTLKFTFDATPFVAGAKPWIRLRVDGVDSILVNNAVDPPQFDPTQLVPP</sequence>
<dbReference type="Pfam" id="PF14065">
    <property type="entry name" value="Pvc16_N"/>
    <property type="match status" value="1"/>
</dbReference>
<dbReference type="InterPro" id="IPR025351">
    <property type="entry name" value="Pvc16_N"/>
</dbReference>
<keyword evidence="3" id="KW-1185">Reference proteome</keyword>
<evidence type="ECO:0000259" key="1">
    <source>
        <dbReference type="Pfam" id="PF14065"/>
    </source>
</evidence>
<dbReference type="Proteomes" id="UP000253782">
    <property type="component" value="Unassembled WGS sequence"/>
</dbReference>
<gene>
    <name evidence="2" type="ORF">DVJ77_08680</name>
</gene>
<accession>A0A369UMY0</accession>
<proteinExistence type="predicted"/>
<protein>
    <submittedName>
        <fullName evidence="2">DUF4255 domain-containing protein</fullName>
    </submittedName>
</protein>
<organism evidence="2 3">
    <name type="scientific">Dyella tabacisoli</name>
    <dbReference type="NCBI Taxonomy" id="2282381"/>
    <lineage>
        <taxon>Bacteria</taxon>
        <taxon>Pseudomonadati</taxon>
        <taxon>Pseudomonadota</taxon>
        <taxon>Gammaproteobacteria</taxon>
        <taxon>Lysobacterales</taxon>
        <taxon>Rhodanobacteraceae</taxon>
        <taxon>Dyella</taxon>
    </lineage>
</organism>
<evidence type="ECO:0000313" key="3">
    <source>
        <dbReference type="Proteomes" id="UP000253782"/>
    </source>
</evidence>
<reference evidence="2 3" key="1">
    <citation type="submission" date="2018-07" db="EMBL/GenBank/DDBJ databases">
        <title>Dyella tabacisoli L4-6T, whole genome shotgun sequence.</title>
        <authorList>
            <person name="Zhou X.-K."/>
            <person name="Li W.-J."/>
            <person name="Duan Y.-Q."/>
        </authorList>
    </citation>
    <scope>NUCLEOTIDE SEQUENCE [LARGE SCALE GENOMIC DNA]</scope>
    <source>
        <strain evidence="2 3">L4-6</strain>
    </source>
</reference>
<dbReference type="EMBL" id="QQAH01000007">
    <property type="protein sequence ID" value="RDD82124.1"/>
    <property type="molecule type" value="Genomic_DNA"/>
</dbReference>
<dbReference type="OrthoDB" id="527247at2"/>
<comment type="caution">
    <text evidence="2">The sequence shown here is derived from an EMBL/GenBank/DDBJ whole genome shotgun (WGS) entry which is preliminary data.</text>
</comment>
<feature type="domain" description="Pvc16 N-terminal" evidence="1">
    <location>
        <begin position="10"/>
        <end position="203"/>
    </location>
</feature>
<name>A0A369UMY0_9GAMM</name>
<dbReference type="RefSeq" id="WP_114845081.1">
    <property type="nucleotide sequence ID" value="NZ_JBHSPE010000008.1"/>
</dbReference>